<evidence type="ECO:0000259" key="4">
    <source>
        <dbReference type="SMART" id="SM00474"/>
    </source>
</evidence>
<gene>
    <name evidence="5" type="ORF">BDBG_08003</name>
</gene>
<protein>
    <submittedName>
        <fullName evidence="5">3'-5' exonuclease/helicase</fullName>
    </submittedName>
</protein>
<dbReference type="InterPro" id="IPR012337">
    <property type="entry name" value="RNaseH-like_sf"/>
</dbReference>
<keyword evidence="1" id="KW-0540">Nuclease</keyword>
<keyword evidence="6" id="KW-1185">Reference proteome</keyword>
<dbReference type="GO" id="GO:0003676">
    <property type="term" value="F:nucleic acid binding"/>
    <property type="evidence" value="ECO:0007669"/>
    <property type="project" value="InterPro"/>
</dbReference>
<dbReference type="EMBL" id="GG657468">
    <property type="protein sequence ID" value="OAT12682.1"/>
    <property type="molecule type" value="Genomic_DNA"/>
</dbReference>
<evidence type="ECO:0000313" key="5">
    <source>
        <dbReference type="EMBL" id="OAT12682.1"/>
    </source>
</evidence>
<dbReference type="GO" id="GO:0006139">
    <property type="term" value="P:nucleobase-containing compound metabolic process"/>
    <property type="evidence" value="ECO:0007669"/>
    <property type="project" value="InterPro"/>
</dbReference>
<feature type="region of interest" description="Disordered" evidence="3">
    <location>
        <begin position="93"/>
        <end position="113"/>
    </location>
</feature>
<evidence type="ECO:0000256" key="2">
    <source>
        <dbReference type="ARBA" id="ARBA00022801"/>
    </source>
</evidence>
<dbReference type="VEuPathDB" id="FungiDB:BDBG_08003"/>
<organism evidence="5 6">
    <name type="scientific">Blastomyces gilchristii (strain SLH14081)</name>
    <name type="common">Blastomyces dermatitidis</name>
    <dbReference type="NCBI Taxonomy" id="559298"/>
    <lineage>
        <taxon>Eukaryota</taxon>
        <taxon>Fungi</taxon>
        <taxon>Dikarya</taxon>
        <taxon>Ascomycota</taxon>
        <taxon>Pezizomycotina</taxon>
        <taxon>Eurotiomycetes</taxon>
        <taxon>Eurotiomycetidae</taxon>
        <taxon>Onygenales</taxon>
        <taxon>Ajellomycetaceae</taxon>
        <taxon>Blastomyces</taxon>
    </lineage>
</organism>
<feature type="compositionally biased region" description="Basic residues" evidence="3">
    <location>
        <begin position="722"/>
        <end position="735"/>
    </location>
</feature>
<feature type="compositionally biased region" description="Low complexity" evidence="3">
    <location>
        <begin position="691"/>
        <end position="701"/>
    </location>
</feature>
<dbReference type="GO" id="GO:0005737">
    <property type="term" value="C:cytoplasm"/>
    <property type="evidence" value="ECO:0007669"/>
    <property type="project" value="TreeGrafter"/>
</dbReference>
<dbReference type="Proteomes" id="UP000002038">
    <property type="component" value="Unassembled WGS sequence"/>
</dbReference>
<dbReference type="Gene3D" id="3.30.420.10">
    <property type="entry name" value="Ribonuclease H-like superfamily/Ribonuclease H"/>
    <property type="match status" value="1"/>
</dbReference>
<dbReference type="AlphaFoldDB" id="A0A179V251"/>
<proteinExistence type="predicted"/>
<dbReference type="STRING" id="559298.A0A179V251"/>
<dbReference type="Pfam" id="PF01612">
    <property type="entry name" value="DNA_pol_A_exo1"/>
    <property type="match status" value="1"/>
</dbReference>
<dbReference type="PANTHER" id="PTHR13620:SF104">
    <property type="entry name" value="EXONUCLEASE 3'-5' DOMAIN-CONTAINING PROTEIN 2"/>
    <property type="match status" value="1"/>
</dbReference>
<dbReference type="SUPFAM" id="SSF53098">
    <property type="entry name" value="Ribonuclease H-like"/>
    <property type="match status" value="1"/>
</dbReference>
<evidence type="ECO:0000313" key="6">
    <source>
        <dbReference type="Proteomes" id="UP000002038"/>
    </source>
</evidence>
<dbReference type="InterPro" id="IPR051132">
    <property type="entry name" value="3-5_Exonuclease_domain"/>
</dbReference>
<dbReference type="SMART" id="SM00474">
    <property type="entry name" value="35EXOc"/>
    <property type="match status" value="1"/>
</dbReference>
<dbReference type="GO" id="GO:0008408">
    <property type="term" value="F:3'-5' exonuclease activity"/>
    <property type="evidence" value="ECO:0007669"/>
    <property type="project" value="InterPro"/>
</dbReference>
<dbReference type="OrthoDB" id="1920326at2759"/>
<dbReference type="InterPro" id="IPR002562">
    <property type="entry name" value="3'-5'_exonuclease_dom"/>
</dbReference>
<keyword evidence="5" id="KW-0269">Exonuclease</keyword>
<dbReference type="GO" id="GO:0005634">
    <property type="term" value="C:nucleus"/>
    <property type="evidence" value="ECO:0007669"/>
    <property type="project" value="TreeGrafter"/>
</dbReference>
<sequence>MLSPALLPHGLRQCSSATCSGWRIPSEGNRKSRNDHLRFRLGSGWPSRNYCHSSNVTYVISRNRKLRTLSPWRGARLMYTPWRAFSDTSINYAARKPPPSPKPLAPKPLAPKPLAPKPLFGAQTPQTPAVVKLKGRVRVPQDPRAILAQTLAPLITVPEPQDEPPLEQRILQHRKTHAINPELLGSTIGTLWDQVEFEEDYSERLQLLDAQIAAAAAAQDSRPLEIPTFIPSPPDLEIDIATSVDMPKLEPIEVREVELVDRRRHIKRLVKRVRALESRFVDIRYNIIMHDIAVTSFLDTVLKRLYHDDIYVVRLRELTRFWNSIEVSVRKRRRAYLDAQSWLRTVHSRTLKAISSDLKYLGKSPWLPQREQLMFLRYDGILGMDKRLIAIAGHNWRKYLSIGLYLSEHASVPNAWDFHVFSITTNDAFGQYRNAINDTIEEANKTIREFSSSSRNHNQSRHKRWLVDMLKRSREVQALAKSDLNLDPASVFAYTLQLFYATQPASSIYWKQWEIIAPFITSRNRIHSIRSAVTQLVSVIDIATQGGYRMPTVLQPSLQRWHSQFSLLWLDEFIVELEAFIEISFLRLQSEERLAQLDLHSSECPTVVLPNQTDIEKIRHWVSELSKITFPGNESGTGDAEVDEYQRTEWLRIQHAVWNRFRSRSNTRTVSRSRPLSVIKAKTLRRSGIRSKPVVYSSPPSKRTKLKPKRSSTSPEPPISKLAKRKPRSGIKSKAKTASADQPLVTEPTPSLVRITPPKKQPSRWLGGLFNRVPFSKYHTKAAGGFSASSTHASNGQSETSPSKYWSYNLNKTPDGKDITVHYCTSLQTSERVAQHFLSETVVGLDLEWKAQASTRDALVDNVSMIQLASKERIAVFHLALFNPANSPQHLVSPTLKRLLESPELVKVGVAIRADCTRLYKFLGLQTTNLCEVSRLHKVVKHHLNPKLINKRLVNLAEQVEEHLGLPLDKDPEIRCGGWSKKLNYRQVQYVATDPYAALQLFHVLEAKRLKLEPVPPSPDHPVIPYAVTGSIKKIHSKNNFRENEKIPALCDSEIKTSIAETQQ</sequence>
<dbReference type="RefSeq" id="XP_031580502.1">
    <property type="nucleotide sequence ID" value="XM_031723356.1"/>
</dbReference>
<dbReference type="KEGG" id="bgh:BDBG_08003"/>
<dbReference type="PANTHER" id="PTHR13620">
    <property type="entry name" value="3-5 EXONUCLEASE"/>
    <property type="match status" value="1"/>
</dbReference>
<dbReference type="GeneID" id="8502075"/>
<accession>A0A179V251</accession>
<dbReference type="InterPro" id="IPR036397">
    <property type="entry name" value="RNaseH_sf"/>
</dbReference>
<feature type="region of interest" description="Disordered" evidence="3">
    <location>
        <begin position="689"/>
        <end position="760"/>
    </location>
</feature>
<evidence type="ECO:0000256" key="1">
    <source>
        <dbReference type="ARBA" id="ARBA00022722"/>
    </source>
</evidence>
<feature type="compositionally biased region" description="Pro residues" evidence="3">
    <location>
        <begin position="96"/>
        <end position="113"/>
    </location>
</feature>
<keyword evidence="2" id="KW-0378">Hydrolase</keyword>
<evidence type="ECO:0000256" key="3">
    <source>
        <dbReference type="SAM" id="MobiDB-lite"/>
    </source>
</evidence>
<reference evidence="6" key="1">
    <citation type="journal article" date="2015" name="PLoS Genet.">
        <title>The dynamic genome and transcriptome of the human fungal pathogen Blastomyces and close relative Emmonsia.</title>
        <authorList>
            <person name="Munoz J.F."/>
            <person name="Gauthier G.M."/>
            <person name="Desjardins C.A."/>
            <person name="Gallo J.E."/>
            <person name="Holder J."/>
            <person name="Sullivan T.D."/>
            <person name="Marty A.J."/>
            <person name="Carmen J.C."/>
            <person name="Chen Z."/>
            <person name="Ding L."/>
            <person name="Gujja S."/>
            <person name="Magrini V."/>
            <person name="Misas E."/>
            <person name="Mitreva M."/>
            <person name="Priest M."/>
            <person name="Saif S."/>
            <person name="Whiston E.A."/>
            <person name="Young S."/>
            <person name="Zeng Q."/>
            <person name="Goldman W.E."/>
            <person name="Mardis E.R."/>
            <person name="Taylor J.W."/>
            <person name="McEwen J.G."/>
            <person name="Clay O.K."/>
            <person name="Klein B.S."/>
            <person name="Cuomo C.A."/>
        </authorList>
    </citation>
    <scope>NUCLEOTIDE SEQUENCE [LARGE SCALE GENOMIC DNA]</scope>
    <source>
        <strain evidence="6">SLH14081</strain>
    </source>
</reference>
<name>A0A179V251_BLAGS</name>
<feature type="domain" description="3'-5' exonuclease" evidence="4">
    <location>
        <begin position="821"/>
        <end position="1010"/>
    </location>
</feature>
<dbReference type="CDD" id="cd06141">
    <property type="entry name" value="WRN_exo"/>
    <property type="match status" value="1"/>
</dbReference>